<feature type="zinc finger region" description="C3H1-type" evidence="5">
    <location>
        <begin position="529"/>
        <end position="552"/>
    </location>
</feature>
<organism evidence="8">
    <name type="scientific">Davidia involucrata</name>
    <name type="common">Dove tree</name>
    <dbReference type="NCBI Taxonomy" id="16924"/>
    <lineage>
        <taxon>Eukaryota</taxon>
        <taxon>Viridiplantae</taxon>
        <taxon>Streptophyta</taxon>
        <taxon>Embryophyta</taxon>
        <taxon>Tracheophyta</taxon>
        <taxon>Spermatophyta</taxon>
        <taxon>Magnoliopsida</taxon>
        <taxon>eudicotyledons</taxon>
        <taxon>Gunneridae</taxon>
        <taxon>Pentapetalae</taxon>
        <taxon>asterids</taxon>
        <taxon>Cornales</taxon>
        <taxon>Nyssaceae</taxon>
        <taxon>Davidia</taxon>
    </lineage>
</organism>
<feature type="domain" description="C3H1-type" evidence="7">
    <location>
        <begin position="470"/>
        <end position="497"/>
    </location>
</feature>
<evidence type="ECO:0000256" key="6">
    <source>
        <dbReference type="SAM" id="MobiDB-lite"/>
    </source>
</evidence>
<dbReference type="GO" id="GO:0005634">
    <property type="term" value="C:nucleus"/>
    <property type="evidence" value="ECO:0007669"/>
    <property type="project" value="TreeGrafter"/>
</dbReference>
<dbReference type="GO" id="GO:0003723">
    <property type="term" value="F:RNA binding"/>
    <property type="evidence" value="ECO:0007669"/>
    <property type="project" value="InterPro"/>
</dbReference>
<evidence type="ECO:0000256" key="1">
    <source>
        <dbReference type="ARBA" id="ARBA00022723"/>
    </source>
</evidence>
<dbReference type="EMBL" id="GHES01006201">
    <property type="protein sequence ID" value="MPA36760.1"/>
    <property type="molecule type" value="Transcribed_RNA"/>
</dbReference>
<evidence type="ECO:0000256" key="5">
    <source>
        <dbReference type="PROSITE-ProRule" id="PRU00723"/>
    </source>
</evidence>
<gene>
    <name evidence="8" type="ORF">Din_006201</name>
</gene>
<feature type="region of interest" description="Disordered" evidence="6">
    <location>
        <begin position="774"/>
        <end position="801"/>
    </location>
</feature>
<keyword evidence="3 5" id="KW-0863">Zinc-finger</keyword>
<evidence type="ECO:0000259" key="7">
    <source>
        <dbReference type="PROSITE" id="PS50103"/>
    </source>
</evidence>
<sequence length="961" mass="105053">MEQSEFETLKPSQTPFTFPPHRRRHLRSKTYHTLVRILSHCSDESQCSHANQVVPKNPQQGNGLNELGEATEHRVHDELTGPSSLESKNLLIERDVESSEVFGFHGRGFNQDQMEVDELDNVNKIEENEELMNNNANNLANSLEERNPSGEVVALANNQEDQFSLQEIQMQESGNAAQLQEDKEKYSSKVTEALDSSVDIEMIADSAIPHENQEEKSSSGERNASEEFEHGMQEKDMELDKSLSACGAMNSPLCATVDGEIEEGEISWDSGIYDQSLDLFLEDAVSSEAKIVDGEQTSKDIINKEEFSCKEQKGTNEKDTKLNTNLTDIINNAGNDVEVEPIEIDRIEAEYMSKIIVQGKTIEANGESWYDSNLETRRNKKQGNTAKESDLKAASLENLLPSGRISGENAAEKKETMSTEKDASLRKKKKRGPLTKERREKKKQKERIKRAENNRKLGVKRLKLQPVLKPKTVTYCRHYLKGRCQEGDKCKFSHDTIPLTKSKPCCHFARQSCMKGDDCPFDHQLSKYPCNNYVSKGSCSRGVDCMFSHEMLLKEGSPVISNVAKPELKSSSQLGNSNSRKEVKSRGTPLQNVDANSCTIGTPCKNTEQNVVETIPKPAAQVPKGINFLSFGKSTLGDTSKCNQAGSSLKVDDDVKVGHQMIHSASDLVGNSNEITKRTAGMPPRGINFLSFGKAPLDVSSSKRSCGLPSHRDYGIGKSLLGDSIKDKQAGPSPKRDDGVKVGNQTSQSASDMVQNLNEIPKRTPAVAPRGINFLSFGKAPSDDSSNNRQASLPSNGDNGVASSIQEREIASDKLQICSALPWGQPSSPLPYQSLDQLADGPGKNTPNSAQKAVLSNTANTAQKAVLSNTPSSAHTALLSTTSSSAQKALLSNTSSSAQKVLLSTLAFAARYESGIKMDRSIGAPAISADFNKETGSSENKSMRASAILDFLYGDGSKTKQ</sequence>
<dbReference type="InterPro" id="IPR000571">
    <property type="entry name" value="Znf_CCCH"/>
</dbReference>
<dbReference type="SUPFAM" id="SSF90229">
    <property type="entry name" value="CCCH zinc finger"/>
    <property type="match status" value="2"/>
</dbReference>
<dbReference type="InterPro" id="IPR036855">
    <property type="entry name" value="Znf_CCCH_sf"/>
</dbReference>
<proteinExistence type="predicted"/>
<feature type="zinc finger region" description="C3H1-type" evidence="5">
    <location>
        <begin position="470"/>
        <end position="497"/>
    </location>
</feature>
<feature type="region of interest" description="Disordered" evidence="6">
    <location>
        <begin position="829"/>
        <end position="850"/>
    </location>
</feature>
<keyword evidence="4 5" id="KW-0862">Zinc</keyword>
<evidence type="ECO:0000256" key="4">
    <source>
        <dbReference type="ARBA" id="ARBA00022833"/>
    </source>
</evidence>
<dbReference type="PANTHER" id="PTHR13119">
    <property type="entry name" value="ZINC FINGER CCCH DOMAIN-CONTAINING PROTEI"/>
    <property type="match status" value="1"/>
</dbReference>
<feature type="domain" description="C3H1-type" evidence="7">
    <location>
        <begin position="499"/>
        <end position="526"/>
    </location>
</feature>
<evidence type="ECO:0000313" key="8">
    <source>
        <dbReference type="EMBL" id="MPA36760.1"/>
    </source>
</evidence>
<dbReference type="GO" id="GO:0008270">
    <property type="term" value="F:zinc ion binding"/>
    <property type="evidence" value="ECO:0007669"/>
    <property type="project" value="UniProtKB-KW"/>
</dbReference>
<keyword evidence="1 5" id="KW-0479">Metal-binding</keyword>
<dbReference type="Gene3D" id="2.30.30.1190">
    <property type="match status" value="1"/>
</dbReference>
<feature type="region of interest" description="Disordered" evidence="6">
    <location>
        <begin position="566"/>
        <end position="590"/>
    </location>
</feature>
<dbReference type="FunFam" id="2.30.30.1190:FF:000010">
    <property type="entry name" value="C3H-type transcription factor"/>
    <property type="match status" value="1"/>
</dbReference>
<feature type="region of interest" description="Disordered" evidence="6">
    <location>
        <begin position="400"/>
        <end position="456"/>
    </location>
</feature>
<feature type="domain" description="C3H1-type" evidence="7">
    <location>
        <begin position="529"/>
        <end position="552"/>
    </location>
</feature>
<feature type="region of interest" description="Disordered" evidence="6">
    <location>
        <begin position="1"/>
        <end position="24"/>
    </location>
</feature>
<feature type="compositionally biased region" description="Basic and acidic residues" evidence="6">
    <location>
        <begin position="724"/>
        <end position="740"/>
    </location>
</feature>
<dbReference type="GO" id="GO:0045892">
    <property type="term" value="P:negative regulation of DNA-templated transcription"/>
    <property type="evidence" value="ECO:0007669"/>
    <property type="project" value="InterPro"/>
</dbReference>
<feature type="compositionally biased region" description="Polar residues" evidence="6">
    <location>
        <begin position="569"/>
        <end position="578"/>
    </location>
</feature>
<feature type="zinc finger region" description="C3H1-type" evidence="5">
    <location>
        <begin position="499"/>
        <end position="526"/>
    </location>
</feature>
<keyword evidence="2" id="KW-0677">Repeat</keyword>
<feature type="compositionally biased region" description="Basic residues" evidence="6">
    <location>
        <begin position="426"/>
        <end position="448"/>
    </location>
</feature>
<dbReference type="Gene3D" id="4.10.1000.10">
    <property type="entry name" value="Zinc finger, CCCH-type"/>
    <property type="match status" value="1"/>
</dbReference>
<dbReference type="Pfam" id="PF18044">
    <property type="entry name" value="zf-CCCH_4"/>
    <property type="match status" value="1"/>
</dbReference>
<dbReference type="InterPro" id="IPR045124">
    <property type="entry name" value="Su(sable)-like"/>
</dbReference>
<feature type="region of interest" description="Disordered" evidence="6">
    <location>
        <begin position="717"/>
        <end position="751"/>
    </location>
</feature>
<dbReference type="AlphaFoldDB" id="A0A5B6YY65"/>
<evidence type="ECO:0000256" key="2">
    <source>
        <dbReference type="ARBA" id="ARBA00022737"/>
    </source>
</evidence>
<feature type="compositionally biased region" description="Basic and acidic residues" evidence="6">
    <location>
        <begin position="410"/>
        <end position="425"/>
    </location>
</feature>
<dbReference type="InterPro" id="IPR041367">
    <property type="entry name" value="Znf-CCCH_4"/>
</dbReference>
<feature type="compositionally biased region" description="Polar residues" evidence="6">
    <location>
        <begin position="783"/>
        <end position="801"/>
    </location>
</feature>
<dbReference type="PANTHER" id="PTHR13119:SF12">
    <property type="entry name" value="PROTEIN SUPPRESSOR OF SABLE"/>
    <property type="match status" value="1"/>
</dbReference>
<dbReference type="PROSITE" id="PS50103">
    <property type="entry name" value="ZF_C3H1"/>
    <property type="match status" value="3"/>
</dbReference>
<name>A0A5B6YY65_DAVIN</name>
<feature type="compositionally biased region" description="Basic and acidic residues" evidence="6">
    <location>
        <begin position="211"/>
        <end position="227"/>
    </location>
</feature>
<protein>
    <submittedName>
        <fullName evidence="8">Putative zinc finger CCCH domain-containing protein 7 isoform X1</fullName>
    </submittedName>
</protein>
<feature type="region of interest" description="Disordered" evidence="6">
    <location>
        <begin position="207"/>
        <end position="227"/>
    </location>
</feature>
<accession>A0A5B6YY65</accession>
<evidence type="ECO:0000256" key="3">
    <source>
        <dbReference type="ARBA" id="ARBA00022771"/>
    </source>
</evidence>
<reference evidence="8" key="1">
    <citation type="submission" date="2019-08" db="EMBL/GenBank/DDBJ databases">
        <title>Reference gene set and small RNA set construction with multiple tissues from Davidia involucrata Baill.</title>
        <authorList>
            <person name="Yang H."/>
            <person name="Zhou C."/>
            <person name="Li G."/>
            <person name="Wang J."/>
            <person name="Gao P."/>
            <person name="Wang M."/>
            <person name="Wang R."/>
            <person name="Zhao Y."/>
        </authorList>
    </citation>
    <scope>NUCLEOTIDE SEQUENCE</scope>
    <source>
        <tissue evidence="8">Mixed with DoveR01_LX</tissue>
    </source>
</reference>
<dbReference type="SMART" id="SM00356">
    <property type="entry name" value="ZnF_C3H1"/>
    <property type="match status" value="3"/>
</dbReference>